<proteinExistence type="predicted"/>
<gene>
    <name evidence="1" type="ORF">WKI68_40775</name>
</gene>
<reference evidence="1 2" key="1">
    <citation type="submission" date="2024-03" db="EMBL/GenBank/DDBJ databases">
        <title>Novel Streptomyces species of biotechnological and ecological value are a feature of Machair soil.</title>
        <authorList>
            <person name="Prole J.R."/>
            <person name="Goodfellow M."/>
            <person name="Allenby N."/>
            <person name="Ward A.C."/>
        </authorList>
    </citation>
    <scope>NUCLEOTIDE SEQUENCE [LARGE SCALE GENOMIC DNA]</scope>
    <source>
        <strain evidence="1 2">MS1.HAVA.3</strain>
    </source>
</reference>
<evidence type="ECO:0000313" key="2">
    <source>
        <dbReference type="Proteomes" id="UP001382904"/>
    </source>
</evidence>
<comment type="caution">
    <text evidence="1">The sequence shown here is derived from an EMBL/GenBank/DDBJ whole genome shotgun (WGS) entry which is preliminary data.</text>
</comment>
<evidence type="ECO:0008006" key="3">
    <source>
        <dbReference type="Google" id="ProtNLM"/>
    </source>
</evidence>
<organism evidence="1 2">
    <name type="scientific">Streptomyces caledonius</name>
    <dbReference type="NCBI Taxonomy" id="3134107"/>
    <lineage>
        <taxon>Bacteria</taxon>
        <taxon>Bacillati</taxon>
        <taxon>Actinomycetota</taxon>
        <taxon>Actinomycetes</taxon>
        <taxon>Kitasatosporales</taxon>
        <taxon>Streptomycetaceae</taxon>
        <taxon>Streptomyces</taxon>
    </lineage>
</organism>
<dbReference type="EMBL" id="JBBKAM010000004">
    <property type="protein sequence ID" value="MEJ8645844.1"/>
    <property type="molecule type" value="Genomic_DNA"/>
</dbReference>
<name>A0ABU8UD72_9ACTN</name>
<protein>
    <recommendedName>
        <fullName evidence="3">PBS lyase</fullName>
    </recommendedName>
</protein>
<keyword evidence="2" id="KW-1185">Reference proteome</keyword>
<dbReference type="Proteomes" id="UP001382904">
    <property type="component" value="Unassembled WGS sequence"/>
</dbReference>
<sequence>MATVLNLAVRRLRNERDPVRQTALDALAALPAPLFAASLTGPAGRTGRDDLERLCLDALRARDCSPASRTAVHTLAVTLLNTSTDDEPLALAVRLLEALTAHTGAVAAARLDRALRHGRERAVLDAVRPWLDTAADRGDLAPLLALVESLGNRARRIPEVQDRLDEALRTCPDGSFADLAAAWLTDRATRADRVAVLLEREPSAAGLGPVLDVLAADRTDLLDQALADPPPTGRFPVPGAARALPPFRHADRWLPRQQRAAVRLAETALADPGRPLDQRVRLLRDVAAVPGHGHDLVRRYGGPDGSDGPWADASALAAAAAGDTPDTALRFLADKAGDDDAAAAWAVADRVALRARPGALAAVLSELLTRERGVKVTVRKSAARLAARHLPPADAARLLAGVAFGEAVHPDLRIAIVHLAPALLPAEEAWSLLESAVADGPEGARRAALCDPGAVAPAHRSRYGRLMAGLLETTDELPSHSVFWSLRDWAAYAPAIITKLADMVTDLDSPPGWESARTALLDIAGSDQPHPAGGAAPGSALHHVVARLLARMASGEPEGGDPADPDLPARRRLEQLVGERRTLDHRLYAPLARQLAAEPRLTGLRVFLLVRAVDPDAPEPELTAACRELVAAVADRPVPAGRCADELYQRLRYRNHPLPHPEQTLATIQALAAGGGLAEGLCAAALVAALGPCTGWPGPWKAYVRSLRRHPDTEVREAAYAIDLSGS</sequence>
<evidence type="ECO:0000313" key="1">
    <source>
        <dbReference type="EMBL" id="MEJ8645844.1"/>
    </source>
</evidence>
<accession>A0ABU8UD72</accession>